<proteinExistence type="predicted"/>
<dbReference type="InterPro" id="IPR017500">
    <property type="entry name" value="Phage_infect_YhgE_N"/>
</dbReference>
<dbReference type="PANTHER" id="PTHR43077:SF5">
    <property type="entry name" value="PHAGE INFECTION PROTEIN"/>
    <property type="match status" value="1"/>
</dbReference>
<feature type="transmembrane region" description="Helical" evidence="5">
    <location>
        <begin position="745"/>
        <end position="766"/>
    </location>
</feature>
<dbReference type="InterPro" id="IPR023908">
    <property type="entry name" value="xxxLxxG_rpt"/>
</dbReference>
<evidence type="ECO:0000256" key="1">
    <source>
        <dbReference type="ARBA" id="ARBA00004141"/>
    </source>
</evidence>
<dbReference type="Gene3D" id="3.40.1710.10">
    <property type="entry name" value="abc type-2 transporter like domain"/>
    <property type="match status" value="1"/>
</dbReference>
<keyword evidence="3 5" id="KW-1133">Transmembrane helix</keyword>
<evidence type="ECO:0000259" key="6">
    <source>
        <dbReference type="Pfam" id="PF12698"/>
    </source>
</evidence>
<feature type="transmembrane region" description="Helical" evidence="5">
    <location>
        <begin position="684"/>
        <end position="706"/>
    </location>
</feature>
<evidence type="ECO:0000256" key="2">
    <source>
        <dbReference type="ARBA" id="ARBA00022692"/>
    </source>
</evidence>
<keyword evidence="8" id="KW-1185">Reference proteome</keyword>
<protein>
    <recommendedName>
        <fullName evidence="6">ABC-2 type transporter transmembrane domain-containing protein</fullName>
    </recommendedName>
</protein>
<feature type="domain" description="ABC-2 type transporter transmembrane" evidence="6">
    <location>
        <begin position="24"/>
        <end position="158"/>
    </location>
</feature>
<comment type="subcellular location">
    <subcellularLocation>
        <location evidence="1">Membrane</location>
        <topology evidence="1">Multi-pass membrane protein</topology>
    </subcellularLocation>
</comment>
<comment type="caution">
    <text evidence="7">The sequence shown here is derived from an EMBL/GenBank/DDBJ whole genome shotgun (WGS) entry which is preliminary data.</text>
</comment>
<dbReference type="Pfam" id="PF12698">
    <property type="entry name" value="ABC2_membrane_3"/>
    <property type="match status" value="1"/>
</dbReference>
<dbReference type="EMBL" id="BQXY01000002">
    <property type="protein sequence ID" value="GKU24614.1"/>
    <property type="molecule type" value="Genomic_DNA"/>
</dbReference>
<dbReference type="NCBIfam" id="TIGR03062">
    <property type="entry name" value="pip_yhgE_Cterm"/>
    <property type="match status" value="1"/>
</dbReference>
<dbReference type="GO" id="GO:0016020">
    <property type="term" value="C:membrane"/>
    <property type="evidence" value="ECO:0007669"/>
    <property type="project" value="UniProtKB-SubCell"/>
</dbReference>
<feature type="transmembrane region" description="Helical" evidence="5">
    <location>
        <begin position="586"/>
        <end position="606"/>
    </location>
</feature>
<dbReference type="RefSeq" id="WP_261851632.1">
    <property type="nucleotide sequence ID" value="NZ_BQXY01000002.1"/>
</dbReference>
<accession>A0A9W6D9Y0</accession>
<feature type="transmembrane region" description="Helical" evidence="5">
    <location>
        <begin position="12"/>
        <end position="40"/>
    </location>
</feature>
<dbReference type="PANTHER" id="PTHR43077">
    <property type="entry name" value="TRANSPORT PERMEASE YVFS-RELATED"/>
    <property type="match status" value="1"/>
</dbReference>
<dbReference type="Proteomes" id="UP001057868">
    <property type="component" value="Unassembled WGS sequence"/>
</dbReference>
<organism evidence="7 8">
    <name type="scientific">Clostridium folliculivorans</name>
    <dbReference type="NCBI Taxonomy" id="2886038"/>
    <lineage>
        <taxon>Bacteria</taxon>
        <taxon>Bacillati</taxon>
        <taxon>Bacillota</taxon>
        <taxon>Clostridia</taxon>
        <taxon>Eubacteriales</taxon>
        <taxon>Clostridiaceae</taxon>
        <taxon>Clostridium</taxon>
    </lineage>
</organism>
<evidence type="ECO:0000256" key="3">
    <source>
        <dbReference type="ARBA" id="ARBA00022989"/>
    </source>
</evidence>
<sequence length="784" mass="82814">MNRKNRTSSKKTLIIILSIALAAVMFIPMLYSSIYLGAFWDPYGRLDNVPVAFVNMDKSVTKDGKEYAVGKELEKNLKTNDKVAWKFVSYEEAQKGVKGTDYYAMIEIPEDFSKKIAASQDGTFNTPEVIYEGNKGRNFVFSQISEKVAESIKTEVSSSIQKEISKALVDSLYDVKVSIKDAGDGAAELQDGTQKLLDGSKTLADGLGTAASGSGQLRDGLMQASNGATTLENGTKQLLDGSNALSSGLNQASNGSGDLKSGLNTLSNGETQVVDGAGKLVDGLNAFKQSLTASNDQIPKLVGGAKALSDGTSALKSSAKDLTYDNVKALADGVNLESGAISNANSKIDSSLLNDINNSTLTDADKQKLALIIGTIQNLNTVNQNNNLGGHLSGLAEAVKPLPDTLQQLSDGSKNLYSGINQLVSGLSETQNKAAAGADQLIAGAKAIQNGSSALQTGLNTATEKTGELSNGLNQLSVGSTSISDGLKSASAGTTSLKDGLDTAVVKTGELTDGLNKLSSGSVTLKNGLNDANDGTAKLKDGLNSGFDKMNENLKFNSDNMSKFVSEPVTLKDNSINAIKYYGEGLAPYFVCLSLWLGSMFINLVLSIAKKLNVTENKFIKSFGGKFAFGAATAALQALILSFALVKGLNIDATSITSFYISNIFIAIVFFSVMYGVSHAIGVIGTPIMFIIFLLQLSSSGGTFPIETAPTFYRVVGQIFPMTYAINTLRMIIGGINTSVLHKDIIILLTFMIAFLGGGYTLRIILNMFKSKDNDDDAQELNAA</sequence>
<feature type="transmembrane region" description="Helical" evidence="5">
    <location>
        <begin position="627"/>
        <end position="646"/>
    </location>
</feature>
<dbReference type="AlphaFoldDB" id="A0A9W6D9Y0"/>
<gene>
    <name evidence="7" type="ORF">CFOLD11_14400</name>
</gene>
<evidence type="ECO:0000313" key="8">
    <source>
        <dbReference type="Proteomes" id="UP001057868"/>
    </source>
</evidence>
<keyword evidence="2 5" id="KW-0812">Transmembrane</keyword>
<evidence type="ECO:0000256" key="4">
    <source>
        <dbReference type="ARBA" id="ARBA00023136"/>
    </source>
</evidence>
<evidence type="ECO:0000256" key="5">
    <source>
        <dbReference type="SAM" id="Phobius"/>
    </source>
</evidence>
<dbReference type="NCBIfam" id="TIGR03061">
    <property type="entry name" value="pip_yhgE_Nterm"/>
    <property type="match status" value="1"/>
</dbReference>
<name>A0A9W6D9Y0_9CLOT</name>
<keyword evidence="4 5" id="KW-0472">Membrane</keyword>
<dbReference type="GO" id="GO:0140359">
    <property type="term" value="F:ABC-type transporter activity"/>
    <property type="evidence" value="ECO:0007669"/>
    <property type="project" value="InterPro"/>
</dbReference>
<dbReference type="InterPro" id="IPR017501">
    <property type="entry name" value="Phage_infect_YhgE_C"/>
</dbReference>
<feature type="transmembrane region" description="Helical" evidence="5">
    <location>
        <begin position="658"/>
        <end position="677"/>
    </location>
</feature>
<dbReference type="InterPro" id="IPR051328">
    <property type="entry name" value="T7SS_ABC-Transporter"/>
</dbReference>
<dbReference type="InterPro" id="IPR013525">
    <property type="entry name" value="ABC2_TM"/>
</dbReference>
<reference evidence="7" key="1">
    <citation type="journal article" date="2023" name="Int. J. Syst. Evol. Microbiol.">
        <title>&lt;i&gt;Clostridium folliculivorans&lt;/i&gt; sp. nov., isolated from soil samples of an organic paddy in Japan.</title>
        <authorList>
            <person name="Tazawa J."/>
            <person name="Kobayashi H."/>
            <person name="Tanizawa Y."/>
            <person name="Uchino A."/>
            <person name="Tanaka F."/>
            <person name="Urashima Y."/>
            <person name="Miura S."/>
            <person name="Sakamoto M."/>
            <person name="Ohkuma M."/>
            <person name="Tohno M."/>
        </authorList>
    </citation>
    <scope>NUCLEOTIDE SEQUENCE</scope>
    <source>
        <strain evidence="7">D1-1</strain>
    </source>
</reference>
<dbReference type="NCBIfam" id="TIGR03057">
    <property type="entry name" value="xxxLxxG_by_4"/>
    <property type="match status" value="6"/>
</dbReference>
<evidence type="ECO:0000313" key="7">
    <source>
        <dbReference type="EMBL" id="GKU24614.1"/>
    </source>
</evidence>